<evidence type="ECO:0000256" key="1">
    <source>
        <dbReference type="ARBA" id="ARBA00022723"/>
    </source>
</evidence>
<evidence type="ECO:0000256" key="3">
    <source>
        <dbReference type="ARBA" id="ARBA00022833"/>
    </source>
</evidence>
<proteinExistence type="predicted"/>
<sequence>MRVVPDTILENLTCKMCCKYLTVSPIGVHPEGGNVCGRCLYGKKSPPSSLFEYEGDLNFYTILDLIPLSLLGYASYAKSLFPCVNRFEGCSKLLPFSSIRNHEITCIYTKYKCPLCQFEGVGSQLIQHFKTGHKRYLSSDDPIFILNLDNDVCETYLYRAKNMLFLVKVQYVKDITQFEFDTLCLGSLIKTGKIRLVFTIPFGGISTFEEYVLVSDQLLISKNNSFNLTFKINDFHLSEAKKIVCNYKIICIE</sequence>
<dbReference type="InterPro" id="IPR013010">
    <property type="entry name" value="Znf_SIAH"/>
</dbReference>
<keyword evidence="2 4" id="KW-0863">Zinc-finger</keyword>
<dbReference type="InterPro" id="IPR004162">
    <property type="entry name" value="SINA-like_animal"/>
</dbReference>
<dbReference type="GO" id="GO:0008270">
    <property type="term" value="F:zinc ion binding"/>
    <property type="evidence" value="ECO:0007669"/>
    <property type="project" value="UniProtKB-KW"/>
</dbReference>
<accession>A0AAV8WN71</accession>
<dbReference type="AlphaFoldDB" id="A0AAV8WN71"/>
<dbReference type="Pfam" id="PF21361">
    <property type="entry name" value="Sina_ZnF"/>
    <property type="match status" value="1"/>
</dbReference>
<organism evidence="6 7">
    <name type="scientific">Rhamnusium bicolor</name>
    <dbReference type="NCBI Taxonomy" id="1586634"/>
    <lineage>
        <taxon>Eukaryota</taxon>
        <taxon>Metazoa</taxon>
        <taxon>Ecdysozoa</taxon>
        <taxon>Arthropoda</taxon>
        <taxon>Hexapoda</taxon>
        <taxon>Insecta</taxon>
        <taxon>Pterygota</taxon>
        <taxon>Neoptera</taxon>
        <taxon>Endopterygota</taxon>
        <taxon>Coleoptera</taxon>
        <taxon>Polyphaga</taxon>
        <taxon>Cucujiformia</taxon>
        <taxon>Chrysomeloidea</taxon>
        <taxon>Cerambycidae</taxon>
        <taxon>Lepturinae</taxon>
        <taxon>Rhagiini</taxon>
        <taxon>Rhamnusium</taxon>
    </lineage>
</organism>
<dbReference type="GO" id="GO:0061630">
    <property type="term" value="F:ubiquitin protein ligase activity"/>
    <property type="evidence" value="ECO:0007669"/>
    <property type="project" value="TreeGrafter"/>
</dbReference>
<keyword evidence="3" id="KW-0862">Zinc</keyword>
<evidence type="ECO:0000259" key="5">
    <source>
        <dbReference type="PROSITE" id="PS51081"/>
    </source>
</evidence>
<keyword evidence="7" id="KW-1185">Reference proteome</keyword>
<dbReference type="InterPro" id="IPR013083">
    <property type="entry name" value="Znf_RING/FYVE/PHD"/>
</dbReference>
<protein>
    <recommendedName>
        <fullName evidence="5">SIAH-type domain-containing protein</fullName>
    </recommendedName>
</protein>
<evidence type="ECO:0000313" key="6">
    <source>
        <dbReference type="EMBL" id="KAJ8927944.1"/>
    </source>
</evidence>
<dbReference type="Proteomes" id="UP001162156">
    <property type="component" value="Unassembled WGS sequence"/>
</dbReference>
<comment type="caution">
    <text evidence="6">The sequence shown here is derived from an EMBL/GenBank/DDBJ whole genome shotgun (WGS) entry which is preliminary data.</text>
</comment>
<dbReference type="PANTHER" id="PTHR45877">
    <property type="entry name" value="E3 UBIQUITIN-PROTEIN LIGASE SIAH2"/>
    <property type="match status" value="1"/>
</dbReference>
<reference evidence="6" key="1">
    <citation type="journal article" date="2023" name="Insect Mol. Biol.">
        <title>Genome sequencing provides insights into the evolution of gene families encoding plant cell wall-degrading enzymes in longhorned beetles.</title>
        <authorList>
            <person name="Shin N.R."/>
            <person name="Okamura Y."/>
            <person name="Kirsch R."/>
            <person name="Pauchet Y."/>
        </authorList>
    </citation>
    <scope>NUCLEOTIDE SEQUENCE</scope>
    <source>
        <strain evidence="6">RBIC_L_NR</strain>
    </source>
</reference>
<dbReference type="GO" id="GO:0005737">
    <property type="term" value="C:cytoplasm"/>
    <property type="evidence" value="ECO:0007669"/>
    <property type="project" value="TreeGrafter"/>
</dbReference>
<evidence type="ECO:0000256" key="4">
    <source>
        <dbReference type="PROSITE-ProRule" id="PRU00455"/>
    </source>
</evidence>
<dbReference type="GO" id="GO:0043161">
    <property type="term" value="P:proteasome-mediated ubiquitin-dependent protein catabolic process"/>
    <property type="evidence" value="ECO:0007669"/>
    <property type="project" value="TreeGrafter"/>
</dbReference>
<evidence type="ECO:0000313" key="7">
    <source>
        <dbReference type="Proteomes" id="UP001162156"/>
    </source>
</evidence>
<dbReference type="SUPFAM" id="SSF49599">
    <property type="entry name" value="TRAF domain-like"/>
    <property type="match status" value="1"/>
</dbReference>
<name>A0AAV8WN71_9CUCU</name>
<dbReference type="Gene3D" id="3.30.40.10">
    <property type="entry name" value="Zinc/RING finger domain, C3HC4 (zinc finger)"/>
    <property type="match status" value="1"/>
</dbReference>
<gene>
    <name evidence="6" type="ORF">NQ314_019577</name>
</gene>
<dbReference type="GO" id="GO:0031624">
    <property type="term" value="F:ubiquitin conjugating enzyme binding"/>
    <property type="evidence" value="ECO:0007669"/>
    <property type="project" value="TreeGrafter"/>
</dbReference>
<keyword evidence="1" id="KW-0479">Metal-binding</keyword>
<feature type="domain" description="SIAH-type" evidence="5">
    <location>
        <begin position="78"/>
        <end position="134"/>
    </location>
</feature>
<dbReference type="PROSITE" id="PS51081">
    <property type="entry name" value="ZF_SIAH"/>
    <property type="match status" value="1"/>
</dbReference>
<dbReference type="PANTHER" id="PTHR45877:SF2">
    <property type="entry name" value="E3 UBIQUITIN-PROTEIN LIGASE SINA-RELATED"/>
    <property type="match status" value="1"/>
</dbReference>
<evidence type="ECO:0000256" key="2">
    <source>
        <dbReference type="ARBA" id="ARBA00022771"/>
    </source>
</evidence>
<dbReference type="EMBL" id="JANEYF010005505">
    <property type="protein sequence ID" value="KAJ8927944.1"/>
    <property type="molecule type" value="Genomic_DNA"/>
</dbReference>